<dbReference type="EMBL" id="GL379865">
    <property type="protein sequence ID" value="EGT57763.1"/>
    <property type="molecule type" value="Genomic_DNA"/>
</dbReference>
<dbReference type="Proteomes" id="UP000008068">
    <property type="component" value="Unassembled WGS sequence"/>
</dbReference>
<keyword evidence="2" id="KW-1185">Reference proteome</keyword>
<proteinExistence type="predicted"/>
<reference evidence="2" key="1">
    <citation type="submission" date="2011-07" db="EMBL/GenBank/DDBJ databases">
        <authorList>
            <consortium name="Caenorhabditis brenneri Sequencing and Analysis Consortium"/>
            <person name="Wilson R.K."/>
        </authorList>
    </citation>
    <scope>NUCLEOTIDE SEQUENCE [LARGE SCALE GENOMIC DNA]</scope>
    <source>
        <strain evidence="2">PB2801</strain>
    </source>
</reference>
<evidence type="ECO:0000313" key="2">
    <source>
        <dbReference type="Proteomes" id="UP000008068"/>
    </source>
</evidence>
<dbReference type="AlphaFoldDB" id="G0ND04"/>
<dbReference type="HOGENOM" id="CLU_2998405_0_0_1"/>
<organism evidence="2">
    <name type="scientific">Caenorhabditis brenneri</name>
    <name type="common">Nematode worm</name>
    <dbReference type="NCBI Taxonomy" id="135651"/>
    <lineage>
        <taxon>Eukaryota</taxon>
        <taxon>Metazoa</taxon>
        <taxon>Ecdysozoa</taxon>
        <taxon>Nematoda</taxon>
        <taxon>Chromadorea</taxon>
        <taxon>Rhabditida</taxon>
        <taxon>Rhabditina</taxon>
        <taxon>Rhabditomorpha</taxon>
        <taxon>Rhabditoidea</taxon>
        <taxon>Rhabditidae</taxon>
        <taxon>Peloderinae</taxon>
        <taxon>Caenorhabditis</taxon>
    </lineage>
</organism>
<sequence length="57" mass="6506">MTHMQAFNVGFVIDASQLYDDMTVYLEDRSLNRVHLNGKMHGEIFKMSSPTSQPSET</sequence>
<evidence type="ECO:0000313" key="1">
    <source>
        <dbReference type="EMBL" id="EGT57763.1"/>
    </source>
</evidence>
<protein>
    <submittedName>
        <fullName evidence="1">Uncharacterized protein</fullName>
    </submittedName>
</protein>
<dbReference type="InParanoid" id="G0ND04"/>
<accession>G0ND04</accession>
<gene>
    <name evidence="1" type="ORF">CAEBREN_25005</name>
</gene>
<name>G0ND04_CAEBE</name>